<reference evidence="1" key="1">
    <citation type="journal article" date="2008" name="BMC Genomics">
        <title>A conifer genomics resource of 200,000 spruce (Picea spp.) ESTs and 6,464 high-quality, sequence-finished full-length cDNAs for Sitka spruce (Picea sitchensis).</title>
        <authorList>
            <person name="Ralph S.G."/>
            <person name="Chun H.J."/>
            <person name="Kolosova N."/>
            <person name="Cooper D."/>
            <person name="Oddy C."/>
            <person name="Ritland C.E."/>
            <person name="Kirkpatrick R."/>
            <person name="Moore R."/>
            <person name="Barber S."/>
            <person name="Holt R.A."/>
            <person name="Jones S.J."/>
            <person name="Marra M.A."/>
            <person name="Douglas C.J."/>
            <person name="Ritland K."/>
            <person name="Bohlmann J."/>
        </authorList>
    </citation>
    <scope>NUCLEOTIDE SEQUENCE</scope>
    <source>
        <tissue evidence="1">Green portion of the leader tissue</tissue>
    </source>
</reference>
<dbReference type="EMBL" id="EF082248">
    <property type="protein sequence ID" value="ABK21619.1"/>
    <property type="molecule type" value="mRNA"/>
</dbReference>
<accession>A9NLV8</accession>
<proteinExistence type="evidence at transcript level"/>
<organism evidence="1">
    <name type="scientific">Picea sitchensis</name>
    <name type="common">Sitka spruce</name>
    <name type="synonym">Pinus sitchensis</name>
    <dbReference type="NCBI Taxonomy" id="3332"/>
    <lineage>
        <taxon>Eukaryota</taxon>
        <taxon>Viridiplantae</taxon>
        <taxon>Streptophyta</taxon>
        <taxon>Embryophyta</taxon>
        <taxon>Tracheophyta</taxon>
        <taxon>Spermatophyta</taxon>
        <taxon>Pinopsida</taxon>
        <taxon>Pinidae</taxon>
        <taxon>Conifers I</taxon>
        <taxon>Pinales</taxon>
        <taxon>Pinaceae</taxon>
        <taxon>Picea</taxon>
    </lineage>
</organism>
<name>A9NLV8_PICSI</name>
<evidence type="ECO:0000313" key="1">
    <source>
        <dbReference type="EMBL" id="ABK21619.1"/>
    </source>
</evidence>
<sequence length="40" mass="4212">MSPALAFGAPGKKIRPFLIISPVPPRPAIPVRFSGQGIAR</sequence>
<dbReference type="AlphaFoldDB" id="A9NLV8"/>
<protein>
    <submittedName>
        <fullName evidence="1">Uncharacterized protein</fullName>
    </submittedName>
</protein>